<feature type="compositionally biased region" description="Basic residues" evidence="2">
    <location>
        <begin position="107"/>
        <end position="122"/>
    </location>
</feature>
<keyword evidence="1" id="KW-0175">Coiled coil</keyword>
<feature type="coiled-coil region" evidence="1">
    <location>
        <begin position="225"/>
        <end position="259"/>
    </location>
</feature>
<feature type="region of interest" description="Disordered" evidence="2">
    <location>
        <begin position="16"/>
        <end position="175"/>
    </location>
</feature>
<evidence type="ECO:0000313" key="5">
    <source>
        <dbReference type="RefSeq" id="XP_015599368.1"/>
    </source>
</evidence>
<reference evidence="5 6" key="1">
    <citation type="submission" date="2025-04" db="UniProtKB">
        <authorList>
            <consortium name="RefSeq"/>
        </authorList>
    </citation>
    <scope>IDENTIFICATION</scope>
</reference>
<sequence length="620" mass="69065">MSWTNRMALYGSERSLHSLSAQSPQPGRTLTPAPVTSTPKSTGRNPPINSSMTGGTPGSTLGKQSYTTSAGDSRIPRPSPTPLRRSTSMRMSGEEISYLRPTAASSARHHHHHNQHSHHHLHQQFNQLDHFPVITENGSESPRHRSFSLSLTPARPRLGNTASGTGADDSDAESVKSYGSACSTASACDHAHFALNGTTWSGRSRKYVVHCANYNGDGDQYLTPTQRAARQVRKFQALLKDARREIEEKDKEIFRLTKEVVELRLYKASLNSPDERTDSSDALTVRENNALSPESPCKDLPDEGAFEASANPETPDKNVSSDLPSSLADSGHFEDGSIHSKESVCLPGSTSNGQSTTTSTFSTSRAAVEHDEERRRLVALYESRIEEMHRRHIDEIQELKEKHNDKVESLLTQFAEVNNRYCEVRPAMDAAEARTRELESEVESLKTEISEQKKMLDEQEERNKTMYLKMYAKGQEAARIEHADQILEQAHQAPSKVSVAELLQQLTVTQAELENVKDTSYSPEPHISADCSQSLLSAKEAVSLWVLGTRKAMYRRIVESRSSQGALDPEITLQFLKSAVYYFLTDKENHHGHLNAIESILGFSDAEKLNIDRIYRSARK</sequence>
<feature type="coiled-coil region" evidence="1">
    <location>
        <begin position="382"/>
        <end position="462"/>
    </location>
</feature>
<dbReference type="RefSeq" id="XP_024942826.1">
    <property type="nucleotide sequence ID" value="XM_025087058.1"/>
</dbReference>
<organism evidence="4 5">
    <name type="scientific">Cephus cinctus</name>
    <name type="common">Wheat stem sawfly</name>
    <dbReference type="NCBI Taxonomy" id="211228"/>
    <lineage>
        <taxon>Eukaryota</taxon>
        <taxon>Metazoa</taxon>
        <taxon>Ecdysozoa</taxon>
        <taxon>Arthropoda</taxon>
        <taxon>Hexapoda</taxon>
        <taxon>Insecta</taxon>
        <taxon>Pterygota</taxon>
        <taxon>Neoptera</taxon>
        <taxon>Endopterygota</taxon>
        <taxon>Hymenoptera</taxon>
        <taxon>Cephoidea</taxon>
        <taxon>Cephidae</taxon>
        <taxon>Cephus</taxon>
    </lineage>
</organism>
<dbReference type="GeneID" id="107269720"/>
<keyword evidence="4" id="KW-1185">Reference proteome</keyword>
<name>A0AAJ7C145_CEPCN</name>
<feature type="compositionally biased region" description="Basic and acidic residues" evidence="2">
    <location>
        <begin position="331"/>
        <end position="342"/>
    </location>
</feature>
<evidence type="ECO:0000256" key="2">
    <source>
        <dbReference type="SAM" id="MobiDB-lite"/>
    </source>
</evidence>
<dbReference type="KEGG" id="ccin:107269720"/>
<dbReference type="RefSeq" id="XP_015599368.1">
    <property type="nucleotide sequence ID" value="XM_015743882.2"/>
</dbReference>
<dbReference type="CTD" id="33739"/>
<evidence type="ECO:0000313" key="4">
    <source>
        <dbReference type="Proteomes" id="UP000694920"/>
    </source>
</evidence>
<dbReference type="PROSITE" id="PS50913">
    <property type="entry name" value="GRIP"/>
    <property type="match status" value="1"/>
</dbReference>
<evidence type="ECO:0000256" key="1">
    <source>
        <dbReference type="SAM" id="Coils"/>
    </source>
</evidence>
<feature type="region of interest" description="Disordered" evidence="2">
    <location>
        <begin position="272"/>
        <end position="367"/>
    </location>
</feature>
<feature type="compositionally biased region" description="Low complexity" evidence="2">
    <location>
        <begin position="349"/>
        <end position="364"/>
    </location>
</feature>
<dbReference type="AlphaFoldDB" id="A0AAJ7C145"/>
<feature type="domain" description="GRIP" evidence="3">
    <location>
        <begin position="566"/>
        <end position="614"/>
    </location>
</feature>
<evidence type="ECO:0000259" key="3">
    <source>
        <dbReference type="PROSITE" id="PS50913"/>
    </source>
</evidence>
<protein>
    <submittedName>
        <fullName evidence="5 6">Lateral signaling target protein 2 homolog isoform X1</fullName>
    </submittedName>
</protein>
<proteinExistence type="predicted"/>
<dbReference type="Pfam" id="PF01465">
    <property type="entry name" value="GRIP"/>
    <property type="match status" value="1"/>
</dbReference>
<feature type="compositionally biased region" description="Polar residues" evidence="2">
    <location>
        <begin position="317"/>
        <end position="328"/>
    </location>
</feature>
<evidence type="ECO:0000313" key="6">
    <source>
        <dbReference type="RefSeq" id="XP_024942826.1"/>
    </source>
</evidence>
<accession>A0AAJ7C145</accession>
<gene>
    <name evidence="5 6" type="primary">LOC107269720</name>
</gene>
<dbReference type="InterPro" id="IPR000237">
    <property type="entry name" value="GRIP_dom"/>
</dbReference>
<dbReference type="Proteomes" id="UP000694920">
    <property type="component" value="Unplaced"/>
</dbReference>
<feature type="compositionally biased region" description="Polar residues" evidence="2">
    <location>
        <begin position="280"/>
        <end position="292"/>
    </location>
</feature>
<feature type="compositionally biased region" description="Polar residues" evidence="2">
    <location>
        <begin position="17"/>
        <end position="71"/>
    </location>
</feature>